<feature type="non-terminal residue" evidence="2">
    <location>
        <position position="1"/>
    </location>
</feature>
<proteinExistence type="predicted"/>
<organism evidence="2">
    <name type="scientific">Oikopleura dioica</name>
    <name type="common">Tunicate</name>
    <dbReference type="NCBI Taxonomy" id="34765"/>
    <lineage>
        <taxon>Eukaryota</taxon>
        <taxon>Metazoa</taxon>
        <taxon>Chordata</taxon>
        <taxon>Tunicata</taxon>
        <taxon>Appendicularia</taxon>
        <taxon>Copelata</taxon>
        <taxon>Oikopleuridae</taxon>
        <taxon>Oikopleura</taxon>
    </lineage>
</organism>
<reference evidence="2" key="1">
    <citation type="journal article" date="2010" name="Science">
        <title>Plasticity of animal genome architecture unmasked by rapid evolution of a pelagic tunicate.</title>
        <authorList>
            <person name="Denoeud F."/>
            <person name="Henriet S."/>
            <person name="Mungpakdee S."/>
            <person name="Aury J.M."/>
            <person name="Da Silva C."/>
            <person name="Brinkmann H."/>
            <person name="Mikhaleva J."/>
            <person name="Olsen L.C."/>
            <person name="Jubin C."/>
            <person name="Canestro C."/>
            <person name="Bouquet J.M."/>
            <person name="Danks G."/>
            <person name="Poulain J."/>
            <person name="Campsteijn C."/>
            <person name="Adamski M."/>
            <person name="Cross I."/>
            <person name="Yadetie F."/>
            <person name="Muffato M."/>
            <person name="Louis A."/>
            <person name="Butcher S."/>
            <person name="Tsagkogeorga G."/>
            <person name="Konrad A."/>
            <person name="Singh S."/>
            <person name="Jensen M.F."/>
            <person name="Cong E.H."/>
            <person name="Eikeseth-Otteraa H."/>
            <person name="Noel B."/>
            <person name="Anthouard V."/>
            <person name="Porcel B.M."/>
            <person name="Kachouri-Lafond R."/>
            <person name="Nishino A."/>
            <person name="Ugolini M."/>
            <person name="Chourrout P."/>
            <person name="Nishida H."/>
            <person name="Aasland R."/>
            <person name="Huzurbazar S."/>
            <person name="Westhof E."/>
            <person name="Delsuc F."/>
            <person name="Lehrach H."/>
            <person name="Reinhardt R."/>
            <person name="Weissenbach J."/>
            <person name="Roy S.W."/>
            <person name="Artiguenave F."/>
            <person name="Postlethwait J.H."/>
            <person name="Manak J.R."/>
            <person name="Thompson E.M."/>
            <person name="Jaillon O."/>
            <person name="Du Pasquier L."/>
            <person name="Boudinot P."/>
            <person name="Liberles D.A."/>
            <person name="Volff J.N."/>
            <person name="Philippe H."/>
            <person name="Lenhard B."/>
            <person name="Roest Crollius H."/>
            <person name="Wincker P."/>
            <person name="Chourrout D."/>
        </authorList>
    </citation>
    <scope>NUCLEOTIDE SEQUENCE [LARGE SCALE GENOMIC DNA]</scope>
</reference>
<dbReference type="Gene3D" id="2.20.100.10">
    <property type="entry name" value="Thrombospondin type-1 (TSP1) repeat"/>
    <property type="match status" value="1"/>
</dbReference>
<dbReference type="AlphaFoldDB" id="E4Z7E2"/>
<dbReference type="InterPro" id="IPR036383">
    <property type="entry name" value="TSP1_rpt_sf"/>
</dbReference>
<accession>E4Z7E2</accession>
<name>E4Z7E2_OIKDI</name>
<sequence>GHFYPRASERKSSRVLTTNHHPNACCGPAPYDKLTKGCCTVVNRDIPVVFNKAIQDCCGEHIIDLASQGCCKGVSHDLESSDCCEDGIKDAREFPGCRCEFTEWTEWSSCDATLGGGFQERVREWRVKDGQRGTLCPTIPRKIPLVERRDGTPDWFEGGPGQSCLQNSAFSLSNGLKNAGMYKDLIILLDESTSIKVNDNVTSSPFHDIASGAGETAFRSDSRFYLCVHFSGKDINSKNLKDRDKVRDANFNCKRLPISLAVDYEDAESWQGSSSAVDA</sequence>
<dbReference type="EMBL" id="FN658470">
    <property type="protein sequence ID" value="CBY43862.1"/>
    <property type="molecule type" value="Genomic_DNA"/>
</dbReference>
<dbReference type="SUPFAM" id="SSF82895">
    <property type="entry name" value="TSP-1 type 1 repeat"/>
    <property type="match status" value="1"/>
</dbReference>
<feature type="domain" description="Galaxin-like repeats" evidence="1">
    <location>
        <begin position="15"/>
        <end position="105"/>
    </location>
</feature>
<evidence type="ECO:0000259" key="1">
    <source>
        <dbReference type="Pfam" id="PF24748"/>
    </source>
</evidence>
<dbReference type="InterPro" id="IPR056601">
    <property type="entry name" value="Galaxin_dom"/>
</dbReference>
<gene>
    <name evidence="2" type="ORF">GSOID_T00028234001</name>
</gene>
<protein>
    <recommendedName>
        <fullName evidence="1">Galaxin-like repeats domain-containing protein</fullName>
    </recommendedName>
</protein>
<dbReference type="Proteomes" id="UP000011014">
    <property type="component" value="Unassembled WGS sequence"/>
</dbReference>
<evidence type="ECO:0000313" key="2">
    <source>
        <dbReference type="EMBL" id="CBY43862.1"/>
    </source>
</evidence>
<dbReference type="Pfam" id="PF24748">
    <property type="entry name" value="Galaxin_repeat"/>
    <property type="match status" value="1"/>
</dbReference>